<sequence length="356" mass="38972">MPPQSAASAATRSTADSTPQGPALIRLPAYPLPVNPEPGSYALHPRSQALALKLAREQGLDPEWTVSVLSQARFIEQVQKLNMPASNPGSKNWQAYRARFIEPIRLRAGAQFVKEHEATLQKAEARWGVPVDIIAGVIGVETIYGRYTGNMRVLDVLTTLSLDFPTGRSDRSPFFQNELGQFLRLCAEQHFDPMTVQGSFAGAIGLPQFMPSSIRAYAVDFDGDGVIDLRNSPADAIGSVANYLARHGWQRGMPTHYLVAPPTDLDQRQTLLGPDIKPTFSSEEMARLGAVLDEPGKRHSGKLALVLLHNGANEPTYLAGTDNFYSITRYNQSSYYALAVIELGRVLSLNAKARNN</sequence>
<dbReference type="InterPro" id="IPR011757">
    <property type="entry name" value="Lytic_transglycosylase_MltB"/>
</dbReference>
<dbReference type="Proteomes" id="UP000292120">
    <property type="component" value="Unassembled WGS sequence"/>
</dbReference>
<dbReference type="CDD" id="cd13399">
    <property type="entry name" value="Slt35-like"/>
    <property type="match status" value="1"/>
</dbReference>
<proteinExistence type="predicted"/>
<dbReference type="AlphaFoldDB" id="A0A4Q9H4M7"/>
<dbReference type="NCBIfam" id="TIGR02282">
    <property type="entry name" value="MltB"/>
    <property type="match status" value="1"/>
</dbReference>
<dbReference type="InterPro" id="IPR031304">
    <property type="entry name" value="SLT_2"/>
</dbReference>
<dbReference type="OrthoDB" id="9772911at2"/>
<dbReference type="EMBL" id="SIXI01000002">
    <property type="protein sequence ID" value="TBO33015.1"/>
    <property type="molecule type" value="Genomic_DNA"/>
</dbReference>
<dbReference type="Gene3D" id="1.10.530.10">
    <property type="match status" value="1"/>
</dbReference>
<comment type="caution">
    <text evidence="4">The sequence shown here is derived from an EMBL/GenBank/DDBJ whole genome shotgun (WGS) entry which is preliminary data.</text>
</comment>
<protein>
    <submittedName>
        <fullName evidence="4">Lytic murein transglycosylase B</fullName>
    </submittedName>
</protein>
<evidence type="ECO:0000313" key="5">
    <source>
        <dbReference type="Proteomes" id="UP000292120"/>
    </source>
</evidence>
<reference evidence="4 5" key="1">
    <citation type="submission" date="2019-02" db="EMBL/GenBank/DDBJ databases">
        <title>Aquabacterium sp. strain KMB7.</title>
        <authorList>
            <person name="Chen W.-M."/>
        </authorList>
    </citation>
    <scope>NUCLEOTIDE SEQUENCE [LARGE SCALE GENOMIC DNA]</scope>
    <source>
        <strain evidence="4 5">KMB7</strain>
    </source>
</reference>
<dbReference type="SUPFAM" id="SSF53955">
    <property type="entry name" value="Lysozyme-like"/>
    <property type="match status" value="1"/>
</dbReference>
<organism evidence="4 5">
    <name type="scientific">Aquabacterium lacunae</name>
    <dbReference type="NCBI Taxonomy" id="2528630"/>
    <lineage>
        <taxon>Bacteria</taxon>
        <taxon>Pseudomonadati</taxon>
        <taxon>Pseudomonadota</taxon>
        <taxon>Betaproteobacteria</taxon>
        <taxon>Burkholderiales</taxon>
        <taxon>Aquabacterium</taxon>
    </lineage>
</organism>
<evidence type="ECO:0000259" key="3">
    <source>
        <dbReference type="Pfam" id="PF13406"/>
    </source>
</evidence>
<gene>
    <name evidence="4" type="primary">mltB</name>
    <name evidence="4" type="ORF">EYS42_05325</name>
</gene>
<dbReference type="PANTHER" id="PTHR30163:SF9">
    <property type="entry name" value="MEMBRANE-BOUND LYTIC MUREIN TRANSGLYCOSYLASE B"/>
    <property type="match status" value="1"/>
</dbReference>
<evidence type="ECO:0000256" key="1">
    <source>
        <dbReference type="PIRSR" id="PIRSR611757-1"/>
    </source>
</evidence>
<feature type="region of interest" description="Disordered" evidence="2">
    <location>
        <begin position="1"/>
        <end position="24"/>
    </location>
</feature>
<feature type="compositionally biased region" description="Low complexity" evidence="2">
    <location>
        <begin position="1"/>
        <end position="18"/>
    </location>
</feature>
<dbReference type="GO" id="GO:0008933">
    <property type="term" value="F:peptidoglycan lytic transglycosylase activity"/>
    <property type="evidence" value="ECO:0007669"/>
    <property type="project" value="TreeGrafter"/>
</dbReference>
<accession>A0A4Q9H4M7</accession>
<keyword evidence="5" id="KW-1185">Reference proteome</keyword>
<name>A0A4Q9H4M7_9BURK</name>
<dbReference type="Pfam" id="PF13406">
    <property type="entry name" value="SLT_2"/>
    <property type="match status" value="1"/>
</dbReference>
<dbReference type="InterPro" id="IPR023346">
    <property type="entry name" value="Lysozyme-like_dom_sf"/>
</dbReference>
<dbReference type="Gene3D" id="1.10.8.350">
    <property type="entry name" value="Bacterial muramidase"/>
    <property type="match status" value="1"/>
</dbReference>
<feature type="active site" evidence="1">
    <location>
        <position position="141"/>
    </location>
</feature>
<feature type="domain" description="Transglycosylase SLT" evidence="3">
    <location>
        <begin position="53"/>
        <end position="344"/>
    </location>
</feature>
<dbReference type="PANTHER" id="PTHR30163">
    <property type="entry name" value="MEMBRANE-BOUND LYTIC MUREIN TRANSGLYCOSYLASE B"/>
    <property type="match status" value="1"/>
</dbReference>
<dbReference type="InterPro" id="IPR043426">
    <property type="entry name" value="MltB-like"/>
</dbReference>
<dbReference type="GO" id="GO:0009253">
    <property type="term" value="P:peptidoglycan catabolic process"/>
    <property type="evidence" value="ECO:0007669"/>
    <property type="project" value="TreeGrafter"/>
</dbReference>
<evidence type="ECO:0000256" key="2">
    <source>
        <dbReference type="SAM" id="MobiDB-lite"/>
    </source>
</evidence>
<evidence type="ECO:0000313" key="4">
    <source>
        <dbReference type="EMBL" id="TBO33015.1"/>
    </source>
</evidence>